<evidence type="ECO:0000313" key="2">
    <source>
        <dbReference type="Proteomes" id="UP000270094"/>
    </source>
</evidence>
<evidence type="ECO:0000313" key="1">
    <source>
        <dbReference type="EMBL" id="VDM83001.1"/>
    </source>
</evidence>
<dbReference type="OrthoDB" id="10501020at2759"/>
<proteinExistence type="predicted"/>
<keyword evidence="2" id="KW-1185">Reference proteome</keyword>
<name>A0A3P7JBR1_STRVU</name>
<protein>
    <submittedName>
        <fullName evidence="1">Uncharacterized protein</fullName>
    </submittedName>
</protein>
<dbReference type="EMBL" id="UYYB01120515">
    <property type="protein sequence ID" value="VDM83001.1"/>
    <property type="molecule type" value="Genomic_DNA"/>
</dbReference>
<sequence>MVTRDTIYTAKGLLTYAEVEQYVFRPNNYKIVKPTFPIPELDFITKPTCEQVIMHRCGKNFVNIKFKGV</sequence>
<organism evidence="1 2">
    <name type="scientific">Strongylus vulgaris</name>
    <name type="common">Blood worm</name>
    <dbReference type="NCBI Taxonomy" id="40348"/>
    <lineage>
        <taxon>Eukaryota</taxon>
        <taxon>Metazoa</taxon>
        <taxon>Ecdysozoa</taxon>
        <taxon>Nematoda</taxon>
        <taxon>Chromadorea</taxon>
        <taxon>Rhabditida</taxon>
        <taxon>Rhabditina</taxon>
        <taxon>Rhabditomorpha</taxon>
        <taxon>Strongyloidea</taxon>
        <taxon>Strongylidae</taxon>
        <taxon>Strongylus</taxon>
    </lineage>
</organism>
<dbReference type="Proteomes" id="UP000270094">
    <property type="component" value="Unassembled WGS sequence"/>
</dbReference>
<accession>A0A3P7JBR1</accession>
<dbReference type="AlphaFoldDB" id="A0A3P7JBR1"/>
<reference evidence="1 2" key="1">
    <citation type="submission" date="2018-11" db="EMBL/GenBank/DDBJ databases">
        <authorList>
            <consortium name="Pathogen Informatics"/>
        </authorList>
    </citation>
    <scope>NUCLEOTIDE SEQUENCE [LARGE SCALE GENOMIC DNA]</scope>
</reference>
<gene>
    <name evidence="1" type="ORF">SVUK_LOCUS17999</name>
</gene>